<proteinExistence type="predicted"/>
<accession>A0ABR2LE12</accession>
<dbReference type="Proteomes" id="UP001412067">
    <property type="component" value="Unassembled WGS sequence"/>
</dbReference>
<evidence type="ECO:0000313" key="3">
    <source>
        <dbReference type="Proteomes" id="UP001412067"/>
    </source>
</evidence>
<sequence>MDSCAKAAVLLMALQAISLLHHQPRHVAADILSPLLSPVVFSTLLTRAPFFFNGLCNVVDCGKGICRVSMNHTFGFVCDCNPGWNKFHGDGHFSFLPCVVPNCSISSSCSKYTAALAPSPFPAPPDNSSLFDACTWSFCGGGDCFRTSTFEHRCGCKQGYTNLLNISNFPCYKDCSIGADCVSLGISISSSPPAPSSSTNLEDNGNSSEGDLPALKNYKWLFMLVISLLIIYT</sequence>
<evidence type="ECO:0000313" key="2">
    <source>
        <dbReference type="EMBL" id="KAK8938335.1"/>
    </source>
</evidence>
<gene>
    <name evidence="2" type="ORF">KSP40_PGU007653</name>
</gene>
<keyword evidence="1" id="KW-0732">Signal</keyword>
<reference evidence="2 3" key="1">
    <citation type="journal article" date="2022" name="Nat. Plants">
        <title>Genomes of leafy and leafless Platanthera orchids illuminate the evolution of mycoheterotrophy.</title>
        <authorList>
            <person name="Li M.H."/>
            <person name="Liu K.W."/>
            <person name="Li Z."/>
            <person name="Lu H.C."/>
            <person name="Ye Q.L."/>
            <person name="Zhang D."/>
            <person name="Wang J.Y."/>
            <person name="Li Y.F."/>
            <person name="Zhong Z.M."/>
            <person name="Liu X."/>
            <person name="Yu X."/>
            <person name="Liu D.K."/>
            <person name="Tu X.D."/>
            <person name="Liu B."/>
            <person name="Hao Y."/>
            <person name="Liao X.Y."/>
            <person name="Jiang Y.T."/>
            <person name="Sun W.H."/>
            <person name="Chen J."/>
            <person name="Chen Y.Q."/>
            <person name="Ai Y."/>
            <person name="Zhai J.W."/>
            <person name="Wu S.S."/>
            <person name="Zhou Z."/>
            <person name="Hsiao Y.Y."/>
            <person name="Wu W.L."/>
            <person name="Chen Y.Y."/>
            <person name="Lin Y.F."/>
            <person name="Hsu J.L."/>
            <person name="Li C.Y."/>
            <person name="Wang Z.W."/>
            <person name="Zhao X."/>
            <person name="Zhong W.Y."/>
            <person name="Ma X.K."/>
            <person name="Ma L."/>
            <person name="Huang J."/>
            <person name="Chen G.Z."/>
            <person name="Huang M.Z."/>
            <person name="Huang L."/>
            <person name="Peng D.H."/>
            <person name="Luo Y.B."/>
            <person name="Zou S.Q."/>
            <person name="Chen S.P."/>
            <person name="Lan S."/>
            <person name="Tsai W.C."/>
            <person name="Van de Peer Y."/>
            <person name="Liu Z.J."/>
        </authorList>
    </citation>
    <scope>NUCLEOTIDE SEQUENCE [LARGE SCALE GENOMIC DNA]</scope>
    <source>
        <strain evidence="2">Lor288</strain>
    </source>
</reference>
<feature type="signal peptide" evidence="1">
    <location>
        <begin position="1"/>
        <end position="29"/>
    </location>
</feature>
<evidence type="ECO:0000256" key="1">
    <source>
        <dbReference type="SAM" id="SignalP"/>
    </source>
</evidence>
<name>A0ABR2LE12_9ASPA</name>
<keyword evidence="3" id="KW-1185">Reference proteome</keyword>
<comment type="caution">
    <text evidence="2">The sequence shown here is derived from an EMBL/GenBank/DDBJ whole genome shotgun (WGS) entry which is preliminary data.</text>
</comment>
<protein>
    <submittedName>
        <fullName evidence="2">Uncharacterized protein</fullName>
    </submittedName>
</protein>
<dbReference type="PANTHER" id="PTHR33881:SF17">
    <property type="entry name" value="EGF-LIKE DOMAIN-CONTAINING PROTEIN"/>
    <property type="match status" value="1"/>
</dbReference>
<dbReference type="PANTHER" id="PTHR33881">
    <property type="entry name" value="NEUROGENIC LOCUS NOTCH-LIKE PROTEIN"/>
    <property type="match status" value="1"/>
</dbReference>
<feature type="chain" id="PRO_5047286635" evidence="1">
    <location>
        <begin position="30"/>
        <end position="233"/>
    </location>
</feature>
<organism evidence="2 3">
    <name type="scientific">Platanthera guangdongensis</name>
    <dbReference type="NCBI Taxonomy" id="2320717"/>
    <lineage>
        <taxon>Eukaryota</taxon>
        <taxon>Viridiplantae</taxon>
        <taxon>Streptophyta</taxon>
        <taxon>Embryophyta</taxon>
        <taxon>Tracheophyta</taxon>
        <taxon>Spermatophyta</taxon>
        <taxon>Magnoliopsida</taxon>
        <taxon>Liliopsida</taxon>
        <taxon>Asparagales</taxon>
        <taxon>Orchidaceae</taxon>
        <taxon>Orchidoideae</taxon>
        <taxon>Orchideae</taxon>
        <taxon>Orchidinae</taxon>
        <taxon>Platanthera</taxon>
    </lineage>
</organism>
<dbReference type="EMBL" id="JBBWWR010000021">
    <property type="protein sequence ID" value="KAK8938335.1"/>
    <property type="molecule type" value="Genomic_DNA"/>
</dbReference>